<reference evidence="2" key="2">
    <citation type="submission" date="2015-02" db="UniProtKB">
        <authorList>
            <consortium name="EnsemblMetazoa"/>
        </authorList>
    </citation>
    <scope>IDENTIFICATION</scope>
</reference>
<dbReference type="InterPro" id="IPR044972">
    <property type="entry name" value="Mot1"/>
</dbReference>
<reference evidence="3" key="1">
    <citation type="submission" date="2011-05" db="EMBL/GenBank/DDBJ databases">
        <authorList>
            <person name="Richards S.R."/>
            <person name="Qu J."/>
            <person name="Jiang H."/>
            <person name="Jhangiani S.N."/>
            <person name="Agravi P."/>
            <person name="Goodspeed R."/>
            <person name="Gross S."/>
            <person name="Mandapat C."/>
            <person name="Jackson L."/>
            <person name="Mathew T."/>
            <person name="Pu L."/>
            <person name="Thornton R."/>
            <person name="Saada N."/>
            <person name="Wilczek-Boney K.B."/>
            <person name="Lee S."/>
            <person name="Kovar C."/>
            <person name="Wu Y."/>
            <person name="Scherer S.E."/>
            <person name="Worley K.C."/>
            <person name="Muzny D.M."/>
            <person name="Gibbs R."/>
        </authorList>
    </citation>
    <scope>NUCLEOTIDE SEQUENCE</scope>
    <source>
        <strain evidence="3">Brora</strain>
    </source>
</reference>
<dbReference type="SUPFAM" id="SSF48371">
    <property type="entry name" value="ARM repeat"/>
    <property type="match status" value="1"/>
</dbReference>
<dbReference type="STRING" id="126957.T1IQ59"/>
<dbReference type="Pfam" id="PF12054">
    <property type="entry name" value="DUF3535"/>
    <property type="match status" value="1"/>
</dbReference>
<dbReference type="AlphaFoldDB" id="T1IQ59"/>
<dbReference type="EMBL" id="AFFK01018207">
    <property type="status" value="NOT_ANNOTATED_CDS"/>
    <property type="molecule type" value="Genomic_DNA"/>
</dbReference>
<proteinExistence type="predicted"/>
<dbReference type="PANTHER" id="PTHR36498:SF1">
    <property type="entry name" value="TATA-BINDING PROTEIN-ASSOCIATED FACTOR 172"/>
    <property type="match status" value="1"/>
</dbReference>
<dbReference type="eggNOG" id="KOG0392">
    <property type="taxonomic scope" value="Eukaryota"/>
</dbReference>
<sequence>MERQDWLVPILSDSLRHVYQRCILEHVPEILDLITEVWEQLIRIVSVDNLLMATCPHLSRWFCLLMQPSHIPFSSDVLIEAKHKEKNLKFRHSVNVETHKEQSYIAGSETVNGPVFEREKVVVRTRCQAAKLLGLLSTLIIRPIPGLSMQGIELPFESYTKLLLFYLNSKSALQRLAVALVIDEWAKQDKTGLQGLDTVQCKLLESLHECIYYDEIALPFARMHQECRDFTTALKQHESPTEMVLSFPSIITFEQAQKLATTDFENFIINSKLKVKALDVLERKRKSLLFTINQTSQLQTKWSIMVRATLAGAIIAIENLPEKLNPIIKPLMDAIKKEENALLQRKAANSLSHLLELCVDRLVCPNPKIIKNLCAFLTGDSQFTPRIFNCGAANAIQADQEGNSRLVTPIISSSNYFGILTLTSMQKKAERKMILRRTSSVSRGRPPTIDVSLDEPLVDDETQKQVELQRRGAEFALTEMTKQTGNNLPVKIPKLWEAMLHSLVEQMDPSLGVNQIVDNDIQAQELVTCLQVLETVTPFLSPHLHPQFNCEN</sequence>
<dbReference type="Proteomes" id="UP000014500">
    <property type="component" value="Unassembled WGS sequence"/>
</dbReference>
<dbReference type="GO" id="GO:0003677">
    <property type="term" value="F:DNA binding"/>
    <property type="evidence" value="ECO:0007669"/>
    <property type="project" value="InterPro"/>
</dbReference>
<accession>T1IQ59</accession>
<feature type="domain" description="Mot1 central" evidence="1">
    <location>
        <begin position="37"/>
        <end position="497"/>
    </location>
</feature>
<dbReference type="EnsemblMetazoa" id="SMAR003167-RA">
    <property type="protein sequence ID" value="SMAR003167-PA"/>
    <property type="gene ID" value="SMAR003167"/>
</dbReference>
<protein>
    <recommendedName>
        <fullName evidence="1">Mot1 central domain-containing protein</fullName>
    </recommendedName>
</protein>
<name>T1IQ59_STRMM</name>
<dbReference type="PANTHER" id="PTHR36498">
    <property type="entry name" value="TATA-BINDING PROTEIN-ASSOCIATED FACTOR 172"/>
    <property type="match status" value="1"/>
</dbReference>
<dbReference type="InterPro" id="IPR022707">
    <property type="entry name" value="Mot1_central_dom"/>
</dbReference>
<evidence type="ECO:0000259" key="1">
    <source>
        <dbReference type="Pfam" id="PF12054"/>
    </source>
</evidence>
<dbReference type="OMA" id="QCANMEH"/>
<dbReference type="InterPro" id="IPR016024">
    <property type="entry name" value="ARM-type_fold"/>
</dbReference>
<dbReference type="GO" id="GO:0017025">
    <property type="term" value="F:TBP-class protein binding"/>
    <property type="evidence" value="ECO:0007669"/>
    <property type="project" value="InterPro"/>
</dbReference>
<dbReference type="GO" id="GO:0016887">
    <property type="term" value="F:ATP hydrolysis activity"/>
    <property type="evidence" value="ECO:0007669"/>
    <property type="project" value="InterPro"/>
</dbReference>
<evidence type="ECO:0000313" key="3">
    <source>
        <dbReference type="Proteomes" id="UP000014500"/>
    </source>
</evidence>
<evidence type="ECO:0000313" key="2">
    <source>
        <dbReference type="EnsemblMetazoa" id="SMAR003167-PA"/>
    </source>
</evidence>
<organism evidence="2 3">
    <name type="scientific">Strigamia maritima</name>
    <name type="common">European centipede</name>
    <name type="synonym">Geophilus maritimus</name>
    <dbReference type="NCBI Taxonomy" id="126957"/>
    <lineage>
        <taxon>Eukaryota</taxon>
        <taxon>Metazoa</taxon>
        <taxon>Ecdysozoa</taxon>
        <taxon>Arthropoda</taxon>
        <taxon>Myriapoda</taxon>
        <taxon>Chilopoda</taxon>
        <taxon>Pleurostigmophora</taxon>
        <taxon>Geophilomorpha</taxon>
        <taxon>Linotaeniidae</taxon>
        <taxon>Strigamia</taxon>
    </lineage>
</organism>
<keyword evidence="3" id="KW-1185">Reference proteome</keyword>
<dbReference type="PhylomeDB" id="T1IQ59"/>
<dbReference type="HOGENOM" id="CLU_533822_0_0_1"/>